<dbReference type="SMART" id="SM00479">
    <property type="entry name" value="EXOIII"/>
    <property type="match status" value="1"/>
</dbReference>
<feature type="compositionally biased region" description="Basic and acidic residues" evidence="10">
    <location>
        <begin position="272"/>
        <end position="281"/>
    </location>
</feature>
<evidence type="ECO:0000256" key="7">
    <source>
        <dbReference type="ARBA" id="ARBA00022839"/>
    </source>
</evidence>
<dbReference type="InterPro" id="IPR037431">
    <property type="entry name" value="REX4_DEDDh_dom"/>
</dbReference>
<evidence type="ECO:0000256" key="4">
    <source>
        <dbReference type="ARBA" id="ARBA00022552"/>
    </source>
</evidence>
<evidence type="ECO:0000313" key="12">
    <source>
        <dbReference type="Proteomes" id="UP001515500"/>
    </source>
</evidence>
<dbReference type="CDD" id="cd06144">
    <property type="entry name" value="REX4_like"/>
    <property type="match status" value="1"/>
</dbReference>
<dbReference type="InterPro" id="IPR013520">
    <property type="entry name" value="Ribonucl_H"/>
</dbReference>
<feature type="compositionally biased region" description="Low complexity" evidence="10">
    <location>
        <begin position="35"/>
        <end position="48"/>
    </location>
</feature>
<evidence type="ECO:0000256" key="8">
    <source>
        <dbReference type="ARBA" id="ARBA00023242"/>
    </source>
</evidence>
<evidence type="ECO:0000256" key="5">
    <source>
        <dbReference type="ARBA" id="ARBA00022722"/>
    </source>
</evidence>
<evidence type="ECO:0000256" key="1">
    <source>
        <dbReference type="ARBA" id="ARBA00004123"/>
    </source>
</evidence>
<evidence type="ECO:0000256" key="9">
    <source>
        <dbReference type="ARBA" id="ARBA00025599"/>
    </source>
</evidence>
<comment type="subcellular location">
    <subcellularLocation>
        <location evidence="1">Nucleus</location>
    </subcellularLocation>
</comment>
<organism evidence="12 13">
    <name type="scientific">Dioscorea cayennensis subsp. rotundata</name>
    <name type="common">White Guinea yam</name>
    <name type="synonym">Dioscorea rotundata</name>
    <dbReference type="NCBI Taxonomy" id="55577"/>
    <lineage>
        <taxon>Eukaryota</taxon>
        <taxon>Viridiplantae</taxon>
        <taxon>Streptophyta</taxon>
        <taxon>Embryophyta</taxon>
        <taxon>Tracheophyta</taxon>
        <taxon>Spermatophyta</taxon>
        <taxon>Magnoliopsida</taxon>
        <taxon>Liliopsida</taxon>
        <taxon>Dioscoreales</taxon>
        <taxon>Dioscoreaceae</taxon>
        <taxon>Dioscorea</taxon>
    </lineage>
</organism>
<dbReference type="AlphaFoldDB" id="A0AB40AY64"/>
<dbReference type="PANTHER" id="PTHR12801">
    <property type="entry name" value="RNA EXONUCLEASE REXO1 / RECO3 FAMILY MEMBER-RELATED"/>
    <property type="match status" value="1"/>
</dbReference>
<evidence type="ECO:0000256" key="6">
    <source>
        <dbReference type="ARBA" id="ARBA00022801"/>
    </source>
</evidence>
<keyword evidence="8" id="KW-0539">Nucleus</keyword>
<dbReference type="GO" id="GO:0005634">
    <property type="term" value="C:nucleus"/>
    <property type="evidence" value="ECO:0007669"/>
    <property type="project" value="UniProtKB-SubCell"/>
</dbReference>
<protein>
    <recommendedName>
        <fullName evidence="3">RNA exonuclease 4</fullName>
    </recommendedName>
</protein>
<dbReference type="GO" id="GO:0003676">
    <property type="term" value="F:nucleic acid binding"/>
    <property type="evidence" value="ECO:0007669"/>
    <property type="project" value="InterPro"/>
</dbReference>
<feature type="region of interest" description="Disordered" evidence="10">
    <location>
        <begin position="254"/>
        <end position="281"/>
    </location>
</feature>
<dbReference type="RefSeq" id="XP_039119758.1">
    <property type="nucleotide sequence ID" value="XM_039263824.1"/>
</dbReference>
<evidence type="ECO:0000259" key="11">
    <source>
        <dbReference type="SMART" id="SM00479"/>
    </source>
</evidence>
<reference evidence="13" key="1">
    <citation type="submission" date="2025-08" db="UniProtKB">
        <authorList>
            <consortium name="RefSeq"/>
        </authorList>
    </citation>
    <scope>IDENTIFICATION</scope>
</reference>
<keyword evidence="12" id="KW-1185">Reference proteome</keyword>
<accession>A0AB40AY64</accession>
<keyword evidence="7 13" id="KW-0269">Exonuclease</keyword>
<keyword evidence="5" id="KW-0540">Nuclease</keyword>
<dbReference type="GO" id="GO:0008408">
    <property type="term" value="F:3'-5' exonuclease activity"/>
    <property type="evidence" value="ECO:0007669"/>
    <property type="project" value="InterPro"/>
</dbReference>
<dbReference type="Gene3D" id="3.30.420.10">
    <property type="entry name" value="Ribonuclease H-like superfamily/Ribonuclease H"/>
    <property type="match status" value="1"/>
</dbReference>
<dbReference type="PANTHER" id="PTHR12801:SF45">
    <property type="entry name" value="RNA EXONUCLEASE 4"/>
    <property type="match status" value="1"/>
</dbReference>
<keyword evidence="6" id="KW-0378">Hydrolase</keyword>
<feature type="compositionally biased region" description="Basic and acidic residues" evidence="10">
    <location>
        <begin position="1"/>
        <end position="10"/>
    </location>
</feature>
<dbReference type="SUPFAM" id="SSF53098">
    <property type="entry name" value="Ribonuclease H-like"/>
    <property type="match status" value="1"/>
</dbReference>
<gene>
    <name evidence="13" type="primary">LOC120256060</name>
</gene>
<dbReference type="InterPro" id="IPR036397">
    <property type="entry name" value="RNaseH_sf"/>
</dbReference>
<evidence type="ECO:0000256" key="2">
    <source>
        <dbReference type="ARBA" id="ARBA00010489"/>
    </source>
</evidence>
<dbReference type="Pfam" id="PF00929">
    <property type="entry name" value="RNase_T"/>
    <property type="match status" value="1"/>
</dbReference>
<name>A0AB40AY64_DIOCR</name>
<sequence>MDSRAAERKNPNPNPNPNWAQLQKKLKSHRPRPSPTTNSTAEESATSSVLGKRKERPGSEPEPEPEVSPASVLSPTSDDCSLTKALAMDCEMVGVSSDGSKSALGRVTLVNTWGNVVYDEYVRPIERVVDFRTKISGIHPSHLKKAKKFWVVQKEVADMIKGRVLIGHALHNDLKVLLLSHPKRDIRDTSAYQPLQREGRRRALKDLADEVLGVKIQRRQHCPIEDARAAMLIYKKHKKEWEKSIKGHFRLKKKKLKNKSKKNPANRNKLFMQHDGETTTG</sequence>
<dbReference type="FunFam" id="3.30.420.10:FF:000007">
    <property type="entry name" value="Interferon-stimulated exonuclease gene 20"/>
    <property type="match status" value="1"/>
</dbReference>
<feature type="domain" description="Exonuclease" evidence="11">
    <location>
        <begin position="84"/>
        <end position="243"/>
    </location>
</feature>
<evidence type="ECO:0000256" key="3">
    <source>
        <dbReference type="ARBA" id="ARBA00016937"/>
    </source>
</evidence>
<dbReference type="InterPro" id="IPR012337">
    <property type="entry name" value="RNaseH-like_sf"/>
</dbReference>
<evidence type="ECO:0000256" key="10">
    <source>
        <dbReference type="SAM" id="MobiDB-lite"/>
    </source>
</evidence>
<dbReference type="InterPro" id="IPR047021">
    <property type="entry name" value="REXO1/3/4-like"/>
</dbReference>
<dbReference type="GO" id="GO:0006364">
    <property type="term" value="P:rRNA processing"/>
    <property type="evidence" value="ECO:0007669"/>
    <property type="project" value="UniProtKB-KW"/>
</dbReference>
<feature type="region of interest" description="Disordered" evidence="10">
    <location>
        <begin position="1"/>
        <end position="78"/>
    </location>
</feature>
<dbReference type="Proteomes" id="UP001515500">
    <property type="component" value="Unplaced"/>
</dbReference>
<evidence type="ECO:0000313" key="13">
    <source>
        <dbReference type="RefSeq" id="XP_039119758.1"/>
    </source>
</evidence>
<proteinExistence type="inferred from homology"/>
<comment type="similarity">
    <text evidence="2">Belongs to the REXO4 family.</text>
</comment>
<keyword evidence="4" id="KW-0698">rRNA processing</keyword>
<comment type="function">
    <text evidence="9">Exoribonuclease involved in ribosome biosynthesis. Involved in the processing of ITS1, the internal transcribed spacer localized between the 18S and 5.8S rRNAs.</text>
</comment>
<dbReference type="GeneID" id="120256060"/>
<feature type="compositionally biased region" description="Basic residues" evidence="10">
    <location>
        <begin position="254"/>
        <end position="264"/>
    </location>
</feature>